<dbReference type="PANTHER" id="PTHR36985">
    <property type="entry name" value="TRANSLOCATION AND ASSEMBLY MODULE SUBUNIT TAMB"/>
    <property type="match status" value="1"/>
</dbReference>
<dbReference type="InterPro" id="IPR007452">
    <property type="entry name" value="TamB_C"/>
</dbReference>
<feature type="compositionally biased region" description="Polar residues" evidence="5">
    <location>
        <begin position="873"/>
        <end position="888"/>
    </location>
</feature>
<dbReference type="PANTHER" id="PTHR36985:SF1">
    <property type="entry name" value="TRANSLOCATION AND ASSEMBLY MODULE SUBUNIT TAMB"/>
    <property type="match status" value="1"/>
</dbReference>
<evidence type="ECO:0000256" key="2">
    <source>
        <dbReference type="ARBA" id="ARBA00022692"/>
    </source>
</evidence>
<keyword evidence="2 6" id="KW-0812">Transmembrane</keyword>
<organism evidence="8 9">
    <name type="scientific">Acidicapsa dinghuensis</name>
    <dbReference type="NCBI Taxonomy" id="2218256"/>
    <lineage>
        <taxon>Bacteria</taxon>
        <taxon>Pseudomonadati</taxon>
        <taxon>Acidobacteriota</taxon>
        <taxon>Terriglobia</taxon>
        <taxon>Terriglobales</taxon>
        <taxon>Acidobacteriaceae</taxon>
        <taxon>Acidicapsa</taxon>
    </lineage>
</organism>
<evidence type="ECO:0000256" key="3">
    <source>
        <dbReference type="ARBA" id="ARBA00022989"/>
    </source>
</evidence>
<keyword evidence="9" id="KW-1185">Reference proteome</keyword>
<evidence type="ECO:0000256" key="5">
    <source>
        <dbReference type="SAM" id="MobiDB-lite"/>
    </source>
</evidence>
<evidence type="ECO:0000256" key="6">
    <source>
        <dbReference type="SAM" id="Phobius"/>
    </source>
</evidence>
<sequence>MSGLDRNNDGLPESTNPSFEPVNTGESSPTSSEPPPPDLHRGVPRWARICGYILLVLFVLLVGACIAGYQWASSDGFENTVRKHLIVELQSLTGGRVEIATLHWDLLHLHAEATNITIHGLEASNEAPYAHIDRLQVSIAILGLFQWGPSPRVILRDAQIDRPKFHFIVYADGTTNQPHPKRKRKQSTSAIDNLFNAEIGQLQINNGLAQIADFEVPLNFAARNTSLQLNWVPDTGATMAPTNNAKSEAVPPGSYRINLSVADLAFAQAKENPPPSRLDASLVLFHDSVRLDSLRLTALDRVLNLRGILTNFARPSWQAQAQGQIDLRILAPYTTFAYARTGAVTLHATGSGRGSQFTASGDLASDAIHYQDTVVDAQTAAFSARFHADQKQLNVTDIQTHLQRGGEVDGELLLDNWLDSTPAPAVQASLRREHKTWPVPTGLVRANLKGITLDTILVMLASPEYQKLGLNTVVSGPATARWTSRADDLEIGGQLALTPSSTPIANEVPVQGSVDGTYRYATGSVEIKSLDAHLRQSAVQAQGSLGVYPITRASQLHVDFNSANLSEFDAILRTLGLHHGARQGAEALPVQLHGQAQFHGTFSSAWLTPHIDGRLTANNMGIEIPSTSNNAEPYFFPLDSLDAEGSYAPASIVIRHGTLHRGAASITLQGHLDSEDPDYQIGFSEPEFDAHAILSLKAQLQQAPIEDLLPLVNIHAPVKGIISSRVDVDGQLNNLIGAGSVDLDQASLYGESVQHVHAVGAINGQTLKLTSVTAQQSSGSTGGKLTATATYNWDRHSFQLDAHGSGIDLAAIHALRDNGLSVGGKLAFNVDGAGTQSDPRIQAHATFGSLVIAGEQVADLQLTASTRNRTVSYDLSSHQPTGDFSAQGETGFDPDLKTQATVRFTHFDIGAMLKLLHVTGISGESDLEGVATISGPLRRPESIRGEAKLDQLAFSLEGVHLASKGSVHATLIEGIARLDPVEITGEDTDLRLHGSLAFTGKRQLDLGADGAVNMRLAETLDPDLTARGATTFQMEAHGPVSNPTLQGKVEFKNASLALHDFPNGLSQINGTLDFIQNRLQVRSLTAMSGGGQLSVGGYIGFQRGLYADLTVTGKSIRIRYPQGISSIADATLKLQGPQNNLLLSGNVLVTRFAVNSDFDLSVYASQPVSVQPIVSPDAPSNHLRLDVHVISAPQLNFQNAYAKLAGDVDLRLRGTLAAPSLLGRISLTEGTATVSGTRYELQRGEINFNNPVRIQPEIDIDATARVEDYDITLGLHGTASKPRFTYRSEPPLAEADILTLLALGRTQNEQTAYVQQQQQAGDNPMTDALLGGALNATVSNRVQRLFGTGAVKIDPNFIGSLGNSTARVTVVEQIGNNLTFTYASNVNTTTQQLIQAEIAINRHVSLLLTQDESGIFSAVIEARRSYR</sequence>
<dbReference type="Pfam" id="PF04357">
    <property type="entry name" value="TamB"/>
    <property type="match status" value="1"/>
</dbReference>
<protein>
    <submittedName>
        <fullName evidence="8">Translocation/assembly module TamB</fullName>
    </submittedName>
</protein>
<dbReference type="Proteomes" id="UP001596091">
    <property type="component" value="Unassembled WGS sequence"/>
</dbReference>
<dbReference type="RefSeq" id="WP_263339455.1">
    <property type="nucleotide sequence ID" value="NZ_JAGSYH010000005.1"/>
</dbReference>
<comment type="subcellular location">
    <subcellularLocation>
        <location evidence="1">Membrane</location>
        <topology evidence="1">Single-pass membrane protein</topology>
    </subcellularLocation>
</comment>
<evidence type="ECO:0000313" key="9">
    <source>
        <dbReference type="Proteomes" id="UP001596091"/>
    </source>
</evidence>
<dbReference type="EMBL" id="JBHSPH010000003">
    <property type="protein sequence ID" value="MFC5863082.1"/>
    <property type="molecule type" value="Genomic_DNA"/>
</dbReference>
<reference evidence="9" key="1">
    <citation type="journal article" date="2019" name="Int. J. Syst. Evol. Microbiol.">
        <title>The Global Catalogue of Microorganisms (GCM) 10K type strain sequencing project: providing services to taxonomists for standard genome sequencing and annotation.</title>
        <authorList>
            <consortium name="The Broad Institute Genomics Platform"/>
            <consortium name="The Broad Institute Genome Sequencing Center for Infectious Disease"/>
            <person name="Wu L."/>
            <person name="Ma J."/>
        </authorList>
    </citation>
    <scope>NUCLEOTIDE SEQUENCE [LARGE SCALE GENOMIC DNA]</scope>
    <source>
        <strain evidence="9">JCM 4087</strain>
    </source>
</reference>
<feature type="region of interest" description="Disordered" evidence="5">
    <location>
        <begin position="873"/>
        <end position="892"/>
    </location>
</feature>
<feature type="domain" description="Translocation and assembly module TamB C-terminal" evidence="7">
    <location>
        <begin position="1084"/>
        <end position="1408"/>
    </location>
</feature>
<evidence type="ECO:0000313" key="8">
    <source>
        <dbReference type="EMBL" id="MFC5863082.1"/>
    </source>
</evidence>
<evidence type="ECO:0000256" key="1">
    <source>
        <dbReference type="ARBA" id="ARBA00004167"/>
    </source>
</evidence>
<accession>A0ABW1EIJ4</accession>
<comment type="caution">
    <text evidence="8">The sequence shown here is derived from an EMBL/GenBank/DDBJ whole genome shotgun (WGS) entry which is preliminary data.</text>
</comment>
<feature type="region of interest" description="Disordered" evidence="5">
    <location>
        <begin position="1"/>
        <end position="39"/>
    </location>
</feature>
<feature type="transmembrane region" description="Helical" evidence="6">
    <location>
        <begin position="49"/>
        <end position="72"/>
    </location>
</feature>
<evidence type="ECO:0000259" key="7">
    <source>
        <dbReference type="Pfam" id="PF04357"/>
    </source>
</evidence>
<evidence type="ECO:0000256" key="4">
    <source>
        <dbReference type="ARBA" id="ARBA00023136"/>
    </source>
</evidence>
<keyword evidence="3 6" id="KW-1133">Transmembrane helix</keyword>
<gene>
    <name evidence="8" type="ORF">ACFPT7_12320</name>
</gene>
<keyword evidence="4 6" id="KW-0472">Membrane</keyword>
<proteinExistence type="predicted"/>
<name>A0ABW1EIJ4_9BACT</name>